<dbReference type="PANTHER" id="PTHR30537:SF74">
    <property type="entry name" value="HTH-TYPE TRANSCRIPTIONAL REGULATOR TRPI"/>
    <property type="match status" value="1"/>
</dbReference>
<dbReference type="SUPFAM" id="SSF53850">
    <property type="entry name" value="Periplasmic binding protein-like II"/>
    <property type="match status" value="1"/>
</dbReference>
<dbReference type="GO" id="GO:0006351">
    <property type="term" value="P:DNA-templated transcription"/>
    <property type="evidence" value="ECO:0007669"/>
    <property type="project" value="TreeGrafter"/>
</dbReference>
<keyword evidence="4" id="KW-0804">Transcription</keyword>
<name>A0A497X6H8_9RHOB</name>
<evidence type="ECO:0000259" key="5">
    <source>
        <dbReference type="PROSITE" id="PS50931"/>
    </source>
</evidence>
<dbReference type="GO" id="GO:0003700">
    <property type="term" value="F:DNA-binding transcription factor activity"/>
    <property type="evidence" value="ECO:0007669"/>
    <property type="project" value="InterPro"/>
</dbReference>
<evidence type="ECO:0000313" key="6">
    <source>
        <dbReference type="EMBL" id="RLJ60711.1"/>
    </source>
</evidence>
<evidence type="ECO:0000256" key="1">
    <source>
        <dbReference type="ARBA" id="ARBA00009437"/>
    </source>
</evidence>
<dbReference type="PANTHER" id="PTHR30537">
    <property type="entry name" value="HTH-TYPE TRANSCRIPTIONAL REGULATOR"/>
    <property type="match status" value="1"/>
</dbReference>
<evidence type="ECO:0000256" key="3">
    <source>
        <dbReference type="ARBA" id="ARBA00023125"/>
    </source>
</evidence>
<protein>
    <submittedName>
        <fullName evidence="6">LysR family transcriptional regulator</fullName>
    </submittedName>
</protein>
<feature type="domain" description="HTH lysR-type" evidence="5">
    <location>
        <begin position="6"/>
        <end position="63"/>
    </location>
</feature>
<proteinExistence type="inferred from homology"/>
<dbReference type="InterPro" id="IPR058163">
    <property type="entry name" value="LysR-type_TF_proteobact-type"/>
</dbReference>
<dbReference type="Pfam" id="PF00126">
    <property type="entry name" value="HTH_1"/>
    <property type="match status" value="1"/>
</dbReference>
<dbReference type="InterPro" id="IPR000847">
    <property type="entry name" value="LysR_HTH_N"/>
</dbReference>
<evidence type="ECO:0000313" key="7">
    <source>
        <dbReference type="Proteomes" id="UP000269157"/>
    </source>
</evidence>
<dbReference type="OrthoDB" id="9813056at2"/>
<evidence type="ECO:0000256" key="4">
    <source>
        <dbReference type="ARBA" id="ARBA00023163"/>
    </source>
</evidence>
<dbReference type="InterPro" id="IPR036390">
    <property type="entry name" value="WH_DNA-bd_sf"/>
</dbReference>
<evidence type="ECO:0000256" key="2">
    <source>
        <dbReference type="ARBA" id="ARBA00023015"/>
    </source>
</evidence>
<dbReference type="Gene3D" id="1.10.10.10">
    <property type="entry name" value="Winged helix-like DNA-binding domain superfamily/Winged helix DNA-binding domain"/>
    <property type="match status" value="1"/>
</dbReference>
<dbReference type="GO" id="GO:0043565">
    <property type="term" value="F:sequence-specific DNA binding"/>
    <property type="evidence" value="ECO:0007669"/>
    <property type="project" value="TreeGrafter"/>
</dbReference>
<gene>
    <name evidence="6" type="ORF">BCF46_0914</name>
</gene>
<dbReference type="AlphaFoldDB" id="A0A497X6H8"/>
<sequence>MFRPLPPLNALRAFESAGRHQSFSGAATELGVSHSAISRHVRGLEHRLGTQLFRDLPRGVTLTQAGARYLAQVTPALDAISEATEVFHDRPVGRLVVNSEPLFASRFVVPRLADFYDRYPEVELRMEASQQLADMSRYEADLAIRSYASGVPEHASDLISDAKLFVYGAPSLIGDGLGPPEDVLKFRRFQDRRGNPWAEWAQLAGVSTAEFVAPDWRMRSPLAFEAALAGQGLFLCAEDVMANVCAKGDMVKCWPIGFRSGSYHLVAGDGVRRSAPVRAFRNWLLDQALQFRSTEGSGNS</sequence>
<dbReference type="Proteomes" id="UP000269157">
    <property type="component" value="Unassembled WGS sequence"/>
</dbReference>
<dbReference type="InterPro" id="IPR005119">
    <property type="entry name" value="LysR_subst-bd"/>
</dbReference>
<accession>A0A497X6H8</accession>
<keyword evidence="2" id="KW-0805">Transcription regulation</keyword>
<dbReference type="SUPFAM" id="SSF46785">
    <property type="entry name" value="Winged helix' DNA-binding domain"/>
    <property type="match status" value="1"/>
</dbReference>
<comment type="similarity">
    <text evidence="1">Belongs to the LysR transcriptional regulatory family.</text>
</comment>
<comment type="caution">
    <text evidence="6">The sequence shown here is derived from an EMBL/GenBank/DDBJ whole genome shotgun (WGS) entry which is preliminary data.</text>
</comment>
<dbReference type="Pfam" id="PF03466">
    <property type="entry name" value="LysR_substrate"/>
    <property type="match status" value="1"/>
</dbReference>
<dbReference type="EMBL" id="RCCE01000001">
    <property type="protein sequence ID" value="RLJ60711.1"/>
    <property type="molecule type" value="Genomic_DNA"/>
</dbReference>
<keyword evidence="3" id="KW-0238">DNA-binding</keyword>
<reference evidence="6 7" key="1">
    <citation type="submission" date="2018-10" db="EMBL/GenBank/DDBJ databases">
        <title>Genomic Encyclopedia of Archaeal and Bacterial Type Strains, Phase II (KMG-II): from individual species to whole genera.</title>
        <authorList>
            <person name="Goeker M."/>
        </authorList>
    </citation>
    <scope>NUCLEOTIDE SEQUENCE [LARGE SCALE GENOMIC DNA]</scope>
    <source>
        <strain evidence="6 7">DSM 29466</strain>
    </source>
</reference>
<keyword evidence="7" id="KW-1185">Reference proteome</keyword>
<organism evidence="6 7">
    <name type="scientific">Litoreibacter meonggei</name>
    <dbReference type="NCBI Taxonomy" id="1049199"/>
    <lineage>
        <taxon>Bacteria</taxon>
        <taxon>Pseudomonadati</taxon>
        <taxon>Pseudomonadota</taxon>
        <taxon>Alphaproteobacteria</taxon>
        <taxon>Rhodobacterales</taxon>
        <taxon>Roseobacteraceae</taxon>
        <taxon>Litoreibacter</taxon>
    </lineage>
</organism>
<dbReference type="RefSeq" id="WP_121022098.1">
    <property type="nucleotide sequence ID" value="NZ_RCCE01000001.1"/>
</dbReference>
<dbReference type="PROSITE" id="PS50931">
    <property type="entry name" value="HTH_LYSR"/>
    <property type="match status" value="1"/>
</dbReference>
<dbReference type="InterPro" id="IPR036388">
    <property type="entry name" value="WH-like_DNA-bd_sf"/>
</dbReference>
<dbReference type="Gene3D" id="3.40.190.10">
    <property type="entry name" value="Periplasmic binding protein-like II"/>
    <property type="match status" value="2"/>
</dbReference>